<name>A0ABP4TGE9_9ACTN</name>
<comment type="caution">
    <text evidence="2">The sequence shown here is derived from an EMBL/GenBank/DDBJ whole genome shotgun (WGS) entry which is preliminary data.</text>
</comment>
<dbReference type="EMBL" id="BAAANF010000012">
    <property type="protein sequence ID" value="GAA1687327.1"/>
    <property type="molecule type" value="Genomic_DNA"/>
</dbReference>
<dbReference type="Gene3D" id="3.40.50.1820">
    <property type="entry name" value="alpha/beta hydrolase"/>
    <property type="match status" value="1"/>
</dbReference>
<gene>
    <name evidence="2" type="ORF">GCM10009745_35070</name>
</gene>
<organism evidence="2 3">
    <name type="scientific">Kribbella yunnanensis</name>
    <dbReference type="NCBI Taxonomy" id="190194"/>
    <lineage>
        <taxon>Bacteria</taxon>
        <taxon>Bacillati</taxon>
        <taxon>Actinomycetota</taxon>
        <taxon>Actinomycetes</taxon>
        <taxon>Propionibacteriales</taxon>
        <taxon>Kribbellaceae</taxon>
        <taxon>Kribbella</taxon>
    </lineage>
</organism>
<dbReference type="Proteomes" id="UP001500280">
    <property type="component" value="Unassembled WGS sequence"/>
</dbReference>
<dbReference type="Pfam" id="PF12697">
    <property type="entry name" value="Abhydrolase_6"/>
    <property type="match status" value="1"/>
</dbReference>
<keyword evidence="2" id="KW-0378">Hydrolase</keyword>
<proteinExistence type="predicted"/>
<evidence type="ECO:0000259" key="1">
    <source>
        <dbReference type="Pfam" id="PF12697"/>
    </source>
</evidence>
<protein>
    <submittedName>
        <fullName evidence="2">Alpha/beta hydrolase</fullName>
    </submittedName>
</protein>
<accession>A0ABP4TGE9</accession>
<evidence type="ECO:0000313" key="2">
    <source>
        <dbReference type="EMBL" id="GAA1687327.1"/>
    </source>
</evidence>
<evidence type="ECO:0000313" key="3">
    <source>
        <dbReference type="Proteomes" id="UP001500280"/>
    </source>
</evidence>
<dbReference type="PANTHER" id="PTHR37017">
    <property type="entry name" value="AB HYDROLASE-1 DOMAIN-CONTAINING PROTEIN-RELATED"/>
    <property type="match status" value="1"/>
</dbReference>
<dbReference type="InterPro" id="IPR029058">
    <property type="entry name" value="AB_hydrolase_fold"/>
</dbReference>
<dbReference type="SUPFAM" id="SSF53474">
    <property type="entry name" value="alpha/beta-Hydrolases"/>
    <property type="match status" value="1"/>
</dbReference>
<dbReference type="RefSeq" id="WP_344152452.1">
    <property type="nucleotide sequence ID" value="NZ_BAAANF010000012.1"/>
</dbReference>
<dbReference type="GO" id="GO:0016787">
    <property type="term" value="F:hydrolase activity"/>
    <property type="evidence" value="ECO:0007669"/>
    <property type="project" value="UniProtKB-KW"/>
</dbReference>
<dbReference type="InterPro" id="IPR000073">
    <property type="entry name" value="AB_hydrolase_1"/>
</dbReference>
<feature type="domain" description="AB hydrolase-1" evidence="1">
    <location>
        <begin position="7"/>
        <end position="219"/>
    </location>
</feature>
<dbReference type="InterPro" id="IPR052897">
    <property type="entry name" value="Sec-Metab_Biosynth_Hydrolase"/>
</dbReference>
<keyword evidence="3" id="KW-1185">Reference proteome</keyword>
<reference evidence="3" key="1">
    <citation type="journal article" date="2019" name="Int. J. Syst. Evol. Microbiol.">
        <title>The Global Catalogue of Microorganisms (GCM) 10K type strain sequencing project: providing services to taxonomists for standard genome sequencing and annotation.</title>
        <authorList>
            <consortium name="The Broad Institute Genomics Platform"/>
            <consortium name="The Broad Institute Genome Sequencing Center for Infectious Disease"/>
            <person name="Wu L."/>
            <person name="Ma J."/>
        </authorList>
    </citation>
    <scope>NUCLEOTIDE SEQUENCE [LARGE SCALE GENOMIC DNA]</scope>
    <source>
        <strain evidence="3">JCM 14307</strain>
    </source>
</reference>
<sequence>MAGRPAVLLVHGAWHGAWCWEPLKALLVGEGLRVETVALPSVAPVGAVRYGLHDDAKAVREAISAIGGPVVVVAHSYGGEPATEGAAGLAEVQRVIYVAAFLLDVGESLLKAIGGTPPPWWQIDGETFRPLTPETVFFNDVDDPADAVRRLQTQSYAVATEELTAAAWRTIDSTYVVCENDNAIPVFAQEAMAQRAGSVERLASGHSPFLSCPEALAAVITKSSG</sequence>
<dbReference type="PANTHER" id="PTHR37017:SF11">
    <property type="entry name" value="ESTERASE_LIPASE_THIOESTERASE DOMAIN-CONTAINING PROTEIN"/>
    <property type="match status" value="1"/>
</dbReference>